<feature type="domain" description="HD" evidence="2">
    <location>
        <begin position="72"/>
        <end position="224"/>
    </location>
</feature>
<dbReference type="PATRIC" id="fig|81408.3.peg.2862"/>
<dbReference type="PROSITE" id="PS51831">
    <property type="entry name" value="HD"/>
    <property type="match status" value="1"/>
</dbReference>
<dbReference type="InterPro" id="IPR026875">
    <property type="entry name" value="PHydrolase_assoc_dom"/>
</dbReference>
<evidence type="ECO:0000256" key="1">
    <source>
        <dbReference type="ARBA" id="ARBA00022801"/>
    </source>
</evidence>
<organism evidence="3 4">
    <name type="scientific">Saccharococcus caldoxylosilyticus</name>
    <dbReference type="NCBI Taxonomy" id="81408"/>
    <lineage>
        <taxon>Bacteria</taxon>
        <taxon>Bacillati</taxon>
        <taxon>Bacillota</taxon>
        <taxon>Bacilli</taxon>
        <taxon>Bacillales</taxon>
        <taxon>Anoxybacillaceae</taxon>
        <taxon>Saccharococcus</taxon>
    </lineage>
</organism>
<dbReference type="Pfam" id="PF13286">
    <property type="entry name" value="HD_assoc"/>
    <property type="match status" value="1"/>
</dbReference>
<dbReference type="GO" id="GO:0006203">
    <property type="term" value="P:dGTP catabolic process"/>
    <property type="evidence" value="ECO:0007669"/>
    <property type="project" value="TreeGrafter"/>
</dbReference>
<evidence type="ECO:0000259" key="2">
    <source>
        <dbReference type="PROSITE" id="PS51831"/>
    </source>
</evidence>
<dbReference type="STRING" id="81408.B4119_4085"/>
<dbReference type="NCBIfam" id="TIGR01353">
    <property type="entry name" value="dGTP_triPase"/>
    <property type="match status" value="1"/>
</dbReference>
<comment type="caution">
    <text evidence="3">The sequence shown here is derived from an EMBL/GenBank/DDBJ whole genome shotgun (WGS) entry which is preliminary data.</text>
</comment>
<dbReference type="PANTHER" id="PTHR11373">
    <property type="entry name" value="DEOXYNUCLEOSIDE TRIPHOSPHATE TRIPHOSPHOHYDROLASE"/>
    <property type="match status" value="1"/>
</dbReference>
<dbReference type="Proteomes" id="UP000075455">
    <property type="component" value="Unassembled WGS sequence"/>
</dbReference>
<dbReference type="Pfam" id="PF01966">
    <property type="entry name" value="HD"/>
    <property type="match status" value="1"/>
</dbReference>
<dbReference type="AlphaFoldDB" id="A0A150LWU8"/>
<dbReference type="Gene3D" id="1.10.3210.10">
    <property type="entry name" value="Hypothetical protein af1432"/>
    <property type="match status" value="1"/>
</dbReference>
<reference evidence="3 4" key="1">
    <citation type="submission" date="2016-01" db="EMBL/GenBank/DDBJ databases">
        <title>Draft Genome Sequences of Seven Thermophilic Sporeformers Isolated from Foods.</title>
        <authorList>
            <person name="Berendsen E.M."/>
            <person name="Wells-Bennik M.H."/>
            <person name="Krawcyk A.O."/>
            <person name="De Jong A."/>
            <person name="Holsappel S."/>
            <person name="Eijlander R.T."/>
            <person name="Kuipers O.P."/>
        </authorList>
    </citation>
    <scope>NUCLEOTIDE SEQUENCE [LARGE SCALE GENOMIC DNA]</scope>
    <source>
        <strain evidence="3 4">B4119</strain>
    </source>
</reference>
<keyword evidence="1 3" id="KW-0378">Hydrolase</keyword>
<dbReference type="SUPFAM" id="SSF109604">
    <property type="entry name" value="HD-domain/PDEase-like"/>
    <property type="match status" value="1"/>
</dbReference>
<dbReference type="RefSeq" id="WP_061579168.1">
    <property type="nucleotide sequence ID" value="NZ_LQYS01000031.1"/>
</dbReference>
<dbReference type="InterPro" id="IPR003607">
    <property type="entry name" value="HD/PDEase_dom"/>
</dbReference>
<gene>
    <name evidence="3" type="ORF">B4119_4085</name>
</gene>
<evidence type="ECO:0000313" key="3">
    <source>
        <dbReference type="EMBL" id="KYD16671.1"/>
    </source>
</evidence>
<evidence type="ECO:0000313" key="4">
    <source>
        <dbReference type="Proteomes" id="UP000075455"/>
    </source>
</evidence>
<dbReference type="GO" id="GO:0008832">
    <property type="term" value="F:dGTPase activity"/>
    <property type="evidence" value="ECO:0007669"/>
    <property type="project" value="UniProtKB-EC"/>
</dbReference>
<dbReference type="InterPro" id="IPR050135">
    <property type="entry name" value="dGTPase-like"/>
</dbReference>
<dbReference type="PANTHER" id="PTHR11373:SF40">
    <property type="entry name" value="DEOXYGUANOSINETRIPHOSPHATE TRIPHOSPHOHYDROLASE-LIKE PROTEIN 2"/>
    <property type="match status" value="1"/>
</dbReference>
<dbReference type="InterPro" id="IPR006261">
    <property type="entry name" value="dGTPase"/>
</dbReference>
<dbReference type="InterPro" id="IPR006674">
    <property type="entry name" value="HD_domain"/>
</dbReference>
<dbReference type="EC" id="3.1.5.1" evidence="3"/>
<sequence length="441" mass="51254">MEEQKILTDFVKSNYFPLLNLDKRFHKENPNSRARNEYQRDYSRILYSPSFRRLQGKMQLLGVQNDKFYRNRLTHSLEVSQIARGIAGRLREITGIENLYVDDIYVIEAGALAHDIGNPPFGHHGERVLNELSKDFGGFEGNAQSLRVLTELEKKLPNNKGLNLTFRTLLSIVKYFVPFRDGKKKFIYNEQYDFLLEKLAEFDSILPRTLDVQIVDLADEIAYAAHDLEDALSLKLFTIDEFMFEFQHFMDKSEDFRFAYKKLEEIVQQAKKVARSASNYNSSEEFGLLLRKEITSNIVDILIKDIGVVNVDEKHIDKTGTKHKEELGFKTLGKLASGLKDFTFKSINRSNQVQLYEKQGEKIIKGLYDAYLDREFNKNGLLLPVEFRSEDEQIQKRYVIDYISGMMDSFAIKTYVDLFGSSSLDKIYDKKYFGGYKTSLY</sequence>
<protein>
    <submittedName>
        <fullName evidence="3">Deoxyguanosinetriphosphate triphosphohydrolase</fullName>
        <ecNumber evidence="3">3.1.5.1</ecNumber>
    </submittedName>
</protein>
<accession>A0A150LWU8</accession>
<name>A0A150LWU8_9BACL</name>
<proteinExistence type="predicted"/>
<dbReference type="SMART" id="SM00471">
    <property type="entry name" value="HDc"/>
    <property type="match status" value="1"/>
</dbReference>
<dbReference type="EMBL" id="LQYS01000031">
    <property type="protein sequence ID" value="KYD16671.1"/>
    <property type="molecule type" value="Genomic_DNA"/>
</dbReference>
<dbReference type="CDD" id="cd00077">
    <property type="entry name" value="HDc"/>
    <property type="match status" value="1"/>
</dbReference>